<comment type="similarity">
    <text evidence="1">Belongs to the sulfatase family.</text>
</comment>
<comment type="caution">
    <text evidence="4">The sequence shown here is derived from an EMBL/GenBank/DDBJ whole genome shotgun (WGS) entry which is preliminary data.</text>
</comment>
<dbReference type="PROSITE" id="PS51257">
    <property type="entry name" value="PROKAR_LIPOPROTEIN"/>
    <property type="match status" value="1"/>
</dbReference>
<dbReference type="GO" id="GO:0016787">
    <property type="term" value="F:hydrolase activity"/>
    <property type="evidence" value="ECO:0007669"/>
    <property type="project" value="UniProtKB-KW"/>
</dbReference>
<proteinExistence type="inferred from homology"/>
<evidence type="ECO:0000259" key="3">
    <source>
        <dbReference type="Pfam" id="PF00884"/>
    </source>
</evidence>
<evidence type="ECO:0000256" key="1">
    <source>
        <dbReference type="ARBA" id="ARBA00008779"/>
    </source>
</evidence>
<dbReference type="InterPro" id="IPR052701">
    <property type="entry name" value="GAG_Ulvan_Degrading_Sulfatases"/>
</dbReference>
<dbReference type="SUPFAM" id="SSF53649">
    <property type="entry name" value="Alkaline phosphatase-like"/>
    <property type="match status" value="1"/>
</dbReference>
<feature type="domain" description="Sulfatase N-terminal" evidence="3">
    <location>
        <begin position="175"/>
        <end position="320"/>
    </location>
</feature>
<organism evidence="4 5">
    <name type="scientific">Prolixibacter denitrificans</name>
    <dbReference type="NCBI Taxonomy" id="1541063"/>
    <lineage>
        <taxon>Bacteria</taxon>
        <taxon>Pseudomonadati</taxon>
        <taxon>Bacteroidota</taxon>
        <taxon>Bacteroidia</taxon>
        <taxon>Marinilabiliales</taxon>
        <taxon>Prolixibacteraceae</taxon>
        <taxon>Prolixibacter</taxon>
    </lineage>
</organism>
<gene>
    <name evidence="4" type="ORF">CLV93_103134</name>
</gene>
<dbReference type="PANTHER" id="PTHR43751">
    <property type="entry name" value="SULFATASE"/>
    <property type="match status" value="1"/>
</dbReference>
<name>A0A2P8CFP9_9BACT</name>
<dbReference type="Gene3D" id="3.40.720.10">
    <property type="entry name" value="Alkaline Phosphatase, subunit A"/>
    <property type="match status" value="1"/>
</dbReference>
<reference evidence="4 5" key="1">
    <citation type="submission" date="2018-03" db="EMBL/GenBank/DDBJ databases">
        <title>Genomic Encyclopedia of Archaeal and Bacterial Type Strains, Phase II (KMG-II): from individual species to whole genera.</title>
        <authorList>
            <person name="Goeker M."/>
        </authorList>
    </citation>
    <scope>NUCLEOTIDE SEQUENCE [LARGE SCALE GENOMIC DNA]</scope>
    <source>
        <strain evidence="4 5">DSM 27267</strain>
    </source>
</reference>
<dbReference type="InterPro" id="IPR017850">
    <property type="entry name" value="Alkaline_phosphatase_core_sf"/>
</dbReference>
<evidence type="ECO:0000256" key="2">
    <source>
        <dbReference type="ARBA" id="ARBA00022801"/>
    </source>
</evidence>
<protein>
    <submittedName>
        <fullName evidence="4">Arylsulfatase A-like enzyme</fullName>
    </submittedName>
</protein>
<dbReference type="PANTHER" id="PTHR43751:SF1">
    <property type="entry name" value="SULFATASE ATSG-RELATED"/>
    <property type="match status" value="1"/>
</dbReference>
<dbReference type="AlphaFoldDB" id="A0A2P8CFP9"/>
<dbReference type="InterPro" id="IPR000917">
    <property type="entry name" value="Sulfatase_N"/>
</dbReference>
<dbReference type="RefSeq" id="WP_106541559.1">
    <property type="nucleotide sequence ID" value="NZ_BLAU01000001.1"/>
</dbReference>
<keyword evidence="2" id="KW-0378">Hydrolase</keyword>
<evidence type="ECO:0000313" key="5">
    <source>
        <dbReference type="Proteomes" id="UP000240621"/>
    </source>
</evidence>
<dbReference type="PROSITE" id="PS00523">
    <property type="entry name" value="SULFATASE_1"/>
    <property type="match status" value="1"/>
</dbReference>
<dbReference type="Pfam" id="PF00884">
    <property type="entry name" value="Sulfatase"/>
    <property type="match status" value="2"/>
</dbReference>
<evidence type="ECO:0000313" key="4">
    <source>
        <dbReference type="EMBL" id="PSK83719.1"/>
    </source>
</evidence>
<accession>A0A2P8CFP9</accession>
<dbReference type="CDD" id="cd16027">
    <property type="entry name" value="SGSH"/>
    <property type="match status" value="1"/>
</dbReference>
<sequence>MKLKTNLTWILPSVSLLFSSCQHQQKEEKLNFLLLTCEDISPDLIMYGDSTANTPNLDKLASESMIFTHAYTTVGVCAPSRSSIITGMYPISIGTQNMRTGKDYVGWGMRKYGAPSNATDLEGNHVPLYSAVIPPYVKCFTQYLRKAGYYCTNNFKTDYQFAAPVTAWDANSRTASWKNRKPGQPFFAVFNDMVTHESRIWMNADLEQTVNPQAVAVPSFFPDNEIVRTDMARNYSNIELLDKHIGKKLEELKKAGLLDKTVIFFFSDHGGPLPKEKREYTEDGLHVPFMVRFPHGKGAGYVNDMISFVDIAPTILSLAGTPIPDYMQGQAFLGDQKAKTPRKYIFGSADRFDEIADRCRSVSDGRFYLVKNFHPELPAYKDLAYRKNIPMMRELLRERDNGELNADQMYWFRKHKTPEELYDTKTDPHCIHNLIDDPQYAAKIEELRPVLLKWIKESHDLGAMPEAQMVESMWPDFVQPVTLSPRVNMENGKVSITCQTKGASLAYILSDEEIQPNLNSDWLLYSQPIEKPKHKYLYALATRIGYRDSKVLEVKANKMKVDTLDAMKPIQ</sequence>
<dbReference type="EMBL" id="PYGC01000003">
    <property type="protein sequence ID" value="PSK83719.1"/>
    <property type="molecule type" value="Genomic_DNA"/>
</dbReference>
<feature type="domain" description="Sulfatase N-terminal" evidence="3">
    <location>
        <begin position="31"/>
        <end position="149"/>
    </location>
</feature>
<dbReference type="OrthoDB" id="9765065at2"/>
<dbReference type="Proteomes" id="UP000240621">
    <property type="component" value="Unassembled WGS sequence"/>
</dbReference>
<dbReference type="InterPro" id="IPR024607">
    <property type="entry name" value="Sulfatase_CS"/>
</dbReference>